<accession>A0ABS4BTN0</accession>
<dbReference type="RefSeq" id="WP_209654701.1">
    <property type="nucleotide sequence ID" value="NZ_JAGJCB010000006.1"/>
</dbReference>
<evidence type="ECO:0000313" key="1">
    <source>
        <dbReference type="EMBL" id="MBP0903945.1"/>
    </source>
</evidence>
<sequence>MNKQESKRAGIFNKYIKNLNFLNKYGFIQSRKNVYLCPICLNHYTEINTENPLTLEDAPPKSLGGKAKTLTCKKCNNECGYKIDSHLVKRMRDLDKPKLLPDSSIPVEIKIDDEIIRAEMTIDTEGNQKLTTNLKNNNPNILHDRMKEGKKIEEITILKEKIKPDNLEYALLKTAYLMIFEKFGYLFILDKSYDIIREQLKKPNQRIYPNGFWITQNLPKSYCGCFLLKNKDIKSLTSNFILDTGKSKTMFIVQLPLPNLPITISISKKLEQERIMNLEFYPNPNTERDYLYNLDNIKELKANIE</sequence>
<name>A0ABS4BTN0_9FLAO</name>
<protein>
    <recommendedName>
        <fullName evidence="3">HNH endonuclease</fullName>
    </recommendedName>
</protein>
<dbReference type="EMBL" id="JAGJCB010000006">
    <property type="protein sequence ID" value="MBP0903945.1"/>
    <property type="molecule type" value="Genomic_DNA"/>
</dbReference>
<organism evidence="1 2">
    <name type="scientific">Mariniflexile gromovii</name>
    <dbReference type="NCBI Taxonomy" id="362523"/>
    <lineage>
        <taxon>Bacteria</taxon>
        <taxon>Pseudomonadati</taxon>
        <taxon>Bacteroidota</taxon>
        <taxon>Flavobacteriia</taxon>
        <taxon>Flavobacteriales</taxon>
        <taxon>Flavobacteriaceae</taxon>
        <taxon>Mariniflexile</taxon>
    </lineage>
</organism>
<evidence type="ECO:0000313" key="2">
    <source>
        <dbReference type="Proteomes" id="UP000670776"/>
    </source>
</evidence>
<keyword evidence="2" id="KW-1185">Reference proteome</keyword>
<comment type="caution">
    <text evidence="1">The sequence shown here is derived from an EMBL/GenBank/DDBJ whole genome shotgun (WGS) entry which is preliminary data.</text>
</comment>
<reference evidence="1 2" key="1">
    <citation type="submission" date="2021-04" db="EMBL/GenBank/DDBJ databases">
        <title>Mariniflexile gromovii gen. nov., sp. nov., a gliding bacterium isolated from the sea urchin Strongylocentrotus intermedius.</title>
        <authorList>
            <person name="Ko S."/>
            <person name="Le V."/>
            <person name="Ahn C.-Y."/>
            <person name="Oh H.-M."/>
        </authorList>
    </citation>
    <scope>NUCLEOTIDE SEQUENCE [LARGE SCALE GENOMIC DNA]</scope>
    <source>
        <strain evidence="1 2">KCTC 12570</strain>
    </source>
</reference>
<gene>
    <name evidence="1" type="ORF">J8H85_08895</name>
</gene>
<evidence type="ECO:0008006" key="3">
    <source>
        <dbReference type="Google" id="ProtNLM"/>
    </source>
</evidence>
<dbReference type="Proteomes" id="UP000670776">
    <property type="component" value="Unassembled WGS sequence"/>
</dbReference>
<proteinExistence type="predicted"/>